<feature type="domain" description="WW" evidence="4">
    <location>
        <begin position="6"/>
        <end position="40"/>
    </location>
</feature>
<dbReference type="GO" id="GO:0016477">
    <property type="term" value="P:cell migration"/>
    <property type="evidence" value="ECO:0007669"/>
    <property type="project" value="TreeGrafter"/>
</dbReference>
<name>A0A7R9LQM7_9ACAR</name>
<comment type="subcellular location">
    <subcellularLocation>
        <location evidence="1">Cytoplasm</location>
    </subcellularLocation>
</comment>
<dbReference type="InterPro" id="IPR036020">
    <property type="entry name" value="WW_dom_sf"/>
</dbReference>
<gene>
    <name evidence="5" type="ORF">ONB1V03_LOCUS4943</name>
</gene>
<feature type="domain" description="WW" evidence="4">
    <location>
        <begin position="54"/>
        <end position="87"/>
    </location>
</feature>
<evidence type="ECO:0000313" key="5">
    <source>
        <dbReference type="EMBL" id="CAD7644933.1"/>
    </source>
</evidence>
<dbReference type="EMBL" id="OC916674">
    <property type="protein sequence ID" value="CAD7644933.1"/>
    <property type="molecule type" value="Genomic_DNA"/>
</dbReference>
<keyword evidence="6" id="KW-1185">Reference proteome</keyword>
<dbReference type="InterPro" id="IPR051105">
    <property type="entry name" value="WWC/KIBRA_Hippo_Reg"/>
</dbReference>
<dbReference type="GO" id="GO:0035330">
    <property type="term" value="P:regulation of hippo signaling"/>
    <property type="evidence" value="ECO:0007669"/>
    <property type="project" value="TreeGrafter"/>
</dbReference>
<sequence length="176" mass="20397">RSTHSIPLPPGWEVANDCETGKTYYVDHNTKRTQWFDPRDRLTKPSTFADCVADELPFGWEYVFHPQIGIYYTDHLRRANQLEDPRLEWRSVQMNMVNNYLQQANGDIGSQTEVRDRRSKGSSITINRALLEQSLADAKQRVAQLKRELDANYNLLTIIDKYYKKGENSEASAVEV</sequence>
<dbReference type="GO" id="GO:0005737">
    <property type="term" value="C:cytoplasm"/>
    <property type="evidence" value="ECO:0007669"/>
    <property type="project" value="UniProtKB-SubCell"/>
</dbReference>
<dbReference type="SUPFAM" id="SSF51045">
    <property type="entry name" value="WW domain"/>
    <property type="match status" value="2"/>
</dbReference>
<evidence type="ECO:0000256" key="2">
    <source>
        <dbReference type="ARBA" id="ARBA00022490"/>
    </source>
</evidence>
<accession>A0A7R9LQM7</accession>
<feature type="non-terminal residue" evidence="5">
    <location>
        <position position="1"/>
    </location>
</feature>
<dbReference type="OrthoDB" id="2020426at2759"/>
<dbReference type="PROSITE" id="PS50020">
    <property type="entry name" value="WW_DOMAIN_2"/>
    <property type="match status" value="2"/>
</dbReference>
<keyword evidence="2" id="KW-0963">Cytoplasm</keyword>
<feature type="coiled-coil region" evidence="3">
    <location>
        <begin position="128"/>
        <end position="155"/>
    </location>
</feature>
<dbReference type="Proteomes" id="UP000728032">
    <property type="component" value="Unassembled WGS sequence"/>
</dbReference>
<organism evidence="5">
    <name type="scientific">Oppiella nova</name>
    <dbReference type="NCBI Taxonomy" id="334625"/>
    <lineage>
        <taxon>Eukaryota</taxon>
        <taxon>Metazoa</taxon>
        <taxon>Ecdysozoa</taxon>
        <taxon>Arthropoda</taxon>
        <taxon>Chelicerata</taxon>
        <taxon>Arachnida</taxon>
        <taxon>Acari</taxon>
        <taxon>Acariformes</taxon>
        <taxon>Sarcoptiformes</taxon>
        <taxon>Oribatida</taxon>
        <taxon>Brachypylina</taxon>
        <taxon>Oppioidea</taxon>
        <taxon>Oppiidae</taxon>
        <taxon>Oppiella</taxon>
    </lineage>
</organism>
<evidence type="ECO:0000313" key="6">
    <source>
        <dbReference type="Proteomes" id="UP000728032"/>
    </source>
</evidence>
<dbReference type="GO" id="GO:0019900">
    <property type="term" value="F:kinase binding"/>
    <property type="evidence" value="ECO:0007669"/>
    <property type="project" value="TreeGrafter"/>
</dbReference>
<dbReference type="InterPro" id="IPR001202">
    <property type="entry name" value="WW_dom"/>
</dbReference>
<dbReference type="GO" id="GO:0060090">
    <property type="term" value="F:molecular adaptor activity"/>
    <property type="evidence" value="ECO:0007669"/>
    <property type="project" value="TreeGrafter"/>
</dbReference>
<dbReference type="CDD" id="cd00201">
    <property type="entry name" value="WW"/>
    <property type="match status" value="1"/>
</dbReference>
<protein>
    <recommendedName>
        <fullName evidence="4">WW domain-containing protein</fullName>
    </recommendedName>
</protein>
<dbReference type="PANTHER" id="PTHR14791:SF23">
    <property type="entry name" value="WW DOMAIN-CONTAINING PROTEIN"/>
    <property type="match status" value="1"/>
</dbReference>
<dbReference type="GO" id="GO:0006355">
    <property type="term" value="P:regulation of DNA-templated transcription"/>
    <property type="evidence" value="ECO:0007669"/>
    <property type="project" value="TreeGrafter"/>
</dbReference>
<evidence type="ECO:0000256" key="1">
    <source>
        <dbReference type="ARBA" id="ARBA00004496"/>
    </source>
</evidence>
<dbReference type="EMBL" id="CAJPVJ010001849">
    <property type="protein sequence ID" value="CAG2165401.1"/>
    <property type="molecule type" value="Genomic_DNA"/>
</dbReference>
<dbReference type="SMART" id="SM00456">
    <property type="entry name" value="WW"/>
    <property type="match status" value="2"/>
</dbReference>
<dbReference type="PANTHER" id="PTHR14791">
    <property type="entry name" value="BOMB/KIRA PROTEINS"/>
    <property type="match status" value="1"/>
</dbReference>
<dbReference type="Gene3D" id="2.20.70.10">
    <property type="match status" value="2"/>
</dbReference>
<evidence type="ECO:0000256" key="3">
    <source>
        <dbReference type="SAM" id="Coils"/>
    </source>
</evidence>
<dbReference type="PROSITE" id="PS01159">
    <property type="entry name" value="WW_DOMAIN_1"/>
    <property type="match status" value="1"/>
</dbReference>
<evidence type="ECO:0000259" key="4">
    <source>
        <dbReference type="PROSITE" id="PS50020"/>
    </source>
</evidence>
<dbReference type="Pfam" id="PF00397">
    <property type="entry name" value="WW"/>
    <property type="match status" value="1"/>
</dbReference>
<reference evidence="5" key="1">
    <citation type="submission" date="2020-11" db="EMBL/GenBank/DDBJ databases">
        <authorList>
            <person name="Tran Van P."/>
        </authorList>
    </citation>
    <scope>NUCLEOTIDE SEQUENCE</scope>
</reference>
<dbReference type="GO" id="GO:0046621">
    <property type="term" value="P:negative regulation of organ growth"/>
    <property type="evidence" value="ECO:0007669"/>
    <property type="project" value="TreeGrafter"/>
</dbReference>
<proteinExistence type="predicted"/>
<keyword evidence="3" id="KW-0175">Coiled coil</keyword>
<dbReference type="AlphaFoldDB" id="A0A7R9LQM7"/>